<keyword evidence="2" id="KW-1185">Reference proteome</keyword>
<sequence>MLLDPSRSIRIVDEIMNYAIHRGARDCHIMIDDKDDHQVEICITCKPIELSVEELTELRESLEIPRQEPVEEYSWELVGENQQYHELNIIGMMTDDSTVEYIDSCLKIRLIRKKCS</sequence>
<dbReference type="Proteomes" id="UP000465601">
    <property type="component" value="Unassembled WGS sequence"/>
</dbReference>
<dbReference type="AlphaFoldDB" id="A0A833HMU8"/>
<name>A0A833HMU8_9FIRM</name>
<reference evidence="1 2" key="1">
    <citation type="submission" date="2019-10" db="EMBL/GenBank/DDBJ databases">
        <title>Alkaliphilus serpentinus sp. nov. and Alkaliphilus pronyensis sp. nov., two novel anaerobic alkaliphilic species isolated from the serpentinized-hosted hydrothermal field of the Prony Bay (New Caledonia).</title>
        <authorList>
            <person name="Postec A."/>
        </authorList>
    </citation>
    <scope>NUCLEOTIDE SEQUENCE [LARGE SCALE GENOMIC DNA]</scope>
    <source>
        <strain evidence="1 2">LacT</strain>
    </source>
</reference>
<protein>
    <submittedName>
        <fullName evidence="1">Uncharacterized protein</fullName>
    </submittedName>
</protein>
<gene>
    <name evidence="1" type="ORF">F8153_10725</name>
</gene>
<proteinExistence type="predicted"/>
<evidence type="ECO:0000313" key="2">
    <source>
        <dbReference type="Proteomes" id="UP000465601"/>
    </source>
</evidence>
<comment type="caution">
    <text evidence="1">The sequence shown here is derived from an EMBL/GenBank/DDBJ whole genome shotgun (WGS) entry which is preliminary data.</text>
</comment>
<evidence type="ECO:0000313" key="1">
    <source>
        <dbReference type="EMBL" id="KAB3528792.1"/>
    </source>
</evidence>
<accession>A0A833HMU8</accession>
<organism evidence="1 2">
    <name type="scientific">Alkaliphilus serpentinus</name>
    <dbReference type="NCBI Taxonomy" id="1482731"/>
    <lineage>
        <taxon>Bacteria</taxon>
        <taxon>Bacillati</taxon>
        <taxon>Bacillota</taxon>
        <taxon>Clostridia</taxon>
        <taxon>Peptostreptococcales</taxon>
        <taxon>Natronincolaceae</taxon>
        <taxon>Alkaliphilus</taxon>
    </lineage>
</organism>
<dbReference type="EMBL" id="WBZB01000039">
    <property type="protein sequence ID" value="KAB3528792.1"/>
    <property type="molecule type" value="Genomic_DNA"/>
</dbReference>
<dbReference type="OrthoDB" id="9794280at2"/>
<dbReference type="RefSeq" id="WP_151866348.1">
    <property type="nucleotide sequence ID" value="NZ_WBZB01000039.1"/>
</dbReference>